<dbReference type="AlphaFoldDB" id="A0A2N9L706"/>
<protein>
    <submittedName>
        <fullName evidence="1">Uncharacterized protein</fullName>
    </submittedName>
</protein>
<dbReference type="EMBL" id="OKRB01000075">
    <property type="protein sequence ID" value="SPE19077.1"/>
    <property type="molecule type" value="Genomic_DNA"/>
</dbReference>
<sequence length="66" mass="7250">MIGKALVSTRNSMDPSSLSAKWTLHSLRPRGKSSTGDMTLKDDFTTFLILAVTFDAPEFTQSKWAG</sequence>
<name>A0A2N9L706_9BACT</name>
<proteinExistence type="predicted"/>
<evidence type="ECO:0000313" key="2">
    <source>
        <dbReference type="Proteomes" id="UP000239735"/>
    </source>
</evidence>
<evidence type="ECO:0000313" key="1">
    <source>
        <dbReference type="EMBL" id="SPE19077.1"/>
    </source>
</evidence>
<organism evidence="1 2">
    <name type="scientific">Candidatus Sulfuritelmatomonas gaucii</name>
    <dbReference type="NCBI Taxonomy" id="2043161"/>
    <lineage>
        <taxon>Bacteria</taxon>
        <taxon>Pseudomonadati</taxon>
        <taxon>Acidobacteriota</taxon>
        <taxon>Terriglobia</taxon>
        <taxon>Terriglobales</taxon>
        <taxon>Acidobacteriaceae</taxon>
        <taxon>Candidatus Sulfuritelmatomonas</taxon>
    </lineage>
</organism>
<reference evidence="2" key="1">
    <citation type="submission" date="2018-02" db="EMBL/GenBank/DDBJ databases">
        <authorList>
            <person name="Hausmann B."/>
        </authorList>
    </citation>
    <scope>NUCLEOTIDE SEQUENCE [LARGE SCALE GENOMIC DNA]</scope>
    <source>
        <strain evidence="2">Peat soil MAG SbA5</strain>
    </source>
</reference>
<gene>
    <name evidence="1" type="ORF">SBA5_20024</name>
</gene>
<dbReference type="Proteomes" id="UP000239735">
    <property type="component" value="Unassembled WGS sequence"/>
</dbReference>
<accession>A0A2N9L706</accession>